<comment type="caution">
    <text evidence="6">The sequence shown here is derived from an EMBL/GenBank/DDBJ whole genome shotgun (WGS) entry which is preliminary data.</text>
</comment>
<sequence>MNLKQINTFRAIMITGTISSAAKLLFVSQPAVSRLLAHTEQQLGYPLFERIKGRLYPTTEARLLFNEVQSVYSGITRISALAHQLGEKKQGLLGIVSSPSLGHGLMPRCIERFTHQHPGVRIRLRTLTYDALVRSILDGESEIGLLFMPAAHPNLKSTQVGAIPLVCVLPGGHPLADQPAIDLSDLQDQAMIAYRSGSPLAKVLSDLFGEGREPERILVEVDAQQNVCDLVSQGLGVGIVDQAVAAAQTSDRLVVRPLRDRHTLELYLACSRYEPLPLLARAFGQIVEQEAGLL</sequence>
<dbReference type="InterPro" id="IPR036390">
    <property type="entry name" value="WH_DNA-bd_sf"/>
</dbReference>
<dbReference type="AlphaFoldDB" id="A0A7W9TPH5"/>
<proteinExistence type="inferred from homology"/>
<keyword evidence="4" id="KW-0804">Transcription</keyword>
<dbReference type="Proteomes" id="UP000541136">
    <property type="component" value="Unassembled WGS sequence"/>
</dbReference>
<dbReference type="InterPro" id="IPR000847">
    <property type="entry name" value="LysR_HTH_N"/>
</dbReference>
<accession>A0A7W9TPH5</accession>
<dbReference type="EMBL" id="JACHIB010000007">
    <property type="protein sequence ID" value="MBB6083412.1"/>
    <property type="molecule type" value="Genomic_DNA"/>
</dbReference>
<dbReference type="Gene3D" id="3.40.190.290">
    <property type="match status" value="1"/>
</dbReference>
<evidence type="ECO:0000313" key="7">
    <source>
        <dbReference type="Proteomes" id="UP000541136"/>
    </source>
</evidence>
<protein>
    <submittedName>
        <fullName evidence="6">DNA-binding transcriptional LysR family regulator</fullName>
    </submittedName>
</protein>
<dbReference type="GO" id="GO:0009089">
    <property type="term" value="P:lysine biosynthetic process via diaminopimelate"/>
    <property type="evidence" value="ECO:0007669"/>
    <property type="project" value="TreeGrafter"/>
</dbReference>
<gene>
    <name evidence="6" type="ORF">HNR28_001450</name>
</gene>
<dbReference type="RefSeq" id="WP_151024339.1">
    <property type="nucleotide sequence ID" value="NZ_JACHIB010000007.1"/>
</dbReference>
<dbReference type="PROSITE" id="PS50931">
    <property type="entry name" value="HTH_LYSR"/>
    <property type="match status" value="1"/>
</dbReference>
<dbReference type="SUPFAM" id="SSF46785">
    <property type="entry name" value="Winged helix' DNA-binding domain"/>
    <property type="match status" value="1"/>
</dbReference>
<evidence type="ECO:0000256" key="4">
    <source>
        <dbReference type="ARBA" id="ARBA00023163"/>
    </source>
</evidence>
<dbReference type="GO" id="GO:0043565">
    <property type="term" value="F:sequence-specific DNA binding"/>
    <property type="evidence" value="ECO:0007669"/>
    <property type="project" value="TreeGrafter"/>
</dbReference>
<evidence type="ECO:0000313" key="6">
    <source>
        <dbReference type="EMBL" id="MBB6083412.1"/>
    </source>
</evidence>
<name>A0A7W9TPH5_CASDE</name>
<dbReference type="InterPro" id="IPR036388">
    <property type="entry name" value="WH-like_DNA-bd_sf"/>
</dbReference>
<evidence type="ECO:0000259" key="5">
    <source>
        <dbReference type="PROSITE" id="PS50931"/>
    </source>
</evidence>
<dbReference type="Gene3D" id="1.10.10.10">
    <property type="entry name" value="Winged helix-like DNA-binding domain superfamily/Winged helix DNA-binding domain"/>
    <property type="match status" value="1"/>
</dbReference>
<dbReference type="PANTHER" id="PTHR30427:SF1">
    <property type="entry name" value="TRANSCRIPTIONAL ACTIVATOR PROTEIN LYSR"/>
    <property type="match status" value="1"/>
</dbReference>
<evidence type="ECO:0000256" key="3">
    <source>
        <dbReference type="ARBA" id="ARBA00023125"/>
    </source>
</evidence>
<dbReference type="SUPFAM" id="SSF53850">
    <property type="entry name" value="Periplasmic binding protein-like II"/>
    <property type="match status" value="1"/>
</dbReference>
<reference evidence="6 7" key="1">
    <citation type="submission" date="2020-08" db="EMBL/GenBank/DDBJ databases">
        <title>Genomic Encyclopedia of Type Strains, Phase IV (KMG-IV): sequencing the most valuable type-strain genomes for metagenomic binning, comparative biology and taxonomic classification.</title>
        <authorList>
            <person name="Goeker M."/>
        </authorList>
    </citation>
    <scope>NUCLEOTIDE SEQUENCE [LARGE SCALE GENOMIC DNA]</scope>
    <source>
        <strain evidence="6 7">DSM 12141</strain>
    </source>
</reference>
<keyword evidence="3 6" id="KW-0238">DNA-binding</keyword>
<comment type="similarity">
    <text evidence="1">Belongs to the LysR transcriptional regulatory family.</text>
</comment>
<dbReference type="Pfam" id="PF00126">
    <property type="entry name" value="HTH_1"/>
    <property type="match status" value="1"/>
</dbReference>
<dbReference type="GO" id="GO:0003700">
    <property type="term" value="F:DNA-binding transcription factor activity"/>
    <property type="evidence" value="ECO:0007669"/>
    <property type="project" value="InterPro"/>
</dbReference>
<evidence type="ECO:0000256" key="2">
    <source>
        <dbReference type="ARBA" id="ARBA00023015"/>
    </source>
</evidence>
<dbReference type="GO" id="GO:0010628">
    <property type="term" value="P:positive regulation of gene expression"/>
    <property type="evidence" value="ECO:0007669"/>
    <property type="project" value="TreeGrafter"/>
</dbReference>
<evidence type="ECO:0000256" key="1">
    <source>
        <dbReference type="ARBA" id="ARBA00009437"/>
    </source>
</evidence>
<keyword evidence="2" id="KW-0805">Transcription regulation</keyword>
<dbReference type="PRINTS" id="PR00039">
    <property type="entry name" value="HTHLYSR"/>
</dbReference>
<dbReference type="PANTHER" id="PTHR30427">
    <property type="entry name" value="TRANSCRIPTIONAL ACTIVATOR PROTEIN LYSR"/>
    <property type="match status" value="1"/>
</dbReference>
<dbReference type="Pfam" id="PF03466">
    <property type="entry name" value="LysR_substrate"/>
    <property type="match status" value="1"/>
</dbReference>
<dbReference type="InterPro" id="IPR005119">
    <property type="entry name" value="LysR_subst-bd"/>
</dbReference>
<organism evidence="6 7">
    <name type="scientific">Castellaniella defragrans</name>
    <name type="common">Alcaligenes defragrans</name>
    <dbReference type="NCBI Taxonomy" id="75697"/>
    <lineage>
        <taxon>Bacteria</taxon>
        <taxon>Pseudomonadati</taxon>
        <taxon>Pseudomonadota</taxon>
        <taxon>Betaproteobacteria</taxon>
        <taxon>Burkholderiales</taxon>
        <taxon>Alcaligenaceae</taxon>
        <taxon>Castellaniella</taxon>
    </lineage>
</organism>
<feature type="domain" description="HTH lysR-type" evidence="5">
    <location>
        <begin position="1"/>
        <end position="58"/>
    </location>
</feature>